<comment type="caution">
    <text evidence="1">The sequence shown here is derived from an EMBL/GenBank/DDBJ whole genome shotgun (WGS) entry which is preliminary data.</text>
</comment>
<protein>
    <submittedName>
        <fullName evidence="1">Orn arg lys decarboxylase putative</fullName>
    </submittedName>
</protein>
<evidence type="ECO:0000313" key="2">
    <source>
        <dbReference type="Proteomes" id="UP000078387"/>
    </source>
</evidence>
<dbReference type="VEuPathDB" id="AmoebaDB:EHI8A_079940"/>
<dbReference type="Proteomes" id="UP000078387">
    <property type="component" value="Unassembled WGS sequence"/>
</dbReference>
<dbReference type="VEuPathDB" id="AmoebaDB:EHI5A_089510"/>
<dbReference type="VEuPathDB" id="AmoebaDB:EHI7A_078050"/>
<gene>
    <name evidence="1" type="ORF">CL6EHI_098380B</name>
</gene>
<proteinExistence type="predicted"/>
<name>A0A175JIK4_ENTHI</name>
<dbReference type="VEuPathDB" id="AmoebaDB:KM1_134740"/>
<sequence>MEDYPIPRIVDENTFVREITATDHINKSLAEAYLKHLQETNQEFDSIDESEEWEDPIGVSCMSIMPEGEDTRIYLHEEKEENN</sequence>
<reference evidence="1 2" key="1">
    <citation type="submission" date="2016-05" db="EMBL/GenBank/DDBJ databases">
        <title>First whole genome sequencing of Entamoeba histolytica HM1:IMSS-clone-6.</title>
        <authorList>
            <person name="Mukherjee Avik.K."/>
            <person name="Izumyama S."/>
            <person name="Nakada-Tsukui K."/>
            <person name="Nozaki T."/>
        </authorList>
    </citation>
    <scope>NUCLEOTIDE SEQUENCE [LARGE SCALE GENOMIC DNA]</scope>
    <source>
        <strain evidence="1 2">HM1:IMSS clone 6</strain>
    </source>
</reference>
<evidence type="ECO:0000313" key="1">
    <source>
        <dbReference type="EMBL" id="GAT93395.1"/>
    </source>
</evidence>
<organism evidence="1 2">
    <name type="scientific">Entamoeba histolytica</name>
    <dbReference type="NCBI Taxonomy" id="5759"/>
    <lineage>
        <taxon>Eukaryota</taxon>
        <taxon>Amoebozoa</taxon>
        <taxon>Evosea</taxon>
        <taxon>Archamoebae</taxon>
        <taxon>Mastigamoebida</taxon>
        <taxon>Entamoebidae</taxon>
        <taxon>Entamoeba</taxon>
    </lineage>
</organism>
<dbReference type="VEuPathDB" id="AmoebaDB:EHI_098380"/>
<dbReference type="EMBL" id="BDEQ01000001">
    <property type="protein sequence ID" value="GAT93395.1"/>
    <property type="molecule type" value="Genomic_DNA"/>
</dbReference>
<dbReference type="AlphaFoldDB" id="A0A175JIK4"/>
<accession>A0A175JIK4</accession>